<proteinExistence type="predicted"/>
<organism evidence="1 2">
    <name type="scientific">Streptosporangium longisporum</name>
    <dbReference type="NCBI Taxonomy" id="46187"/>
    <lineage>
        <taxon>Bacteria</taxon>
        <taxon>Bacillati</taxon>
        <taxon>Actinomycetota</taxon>
        <taxon>Actinomycetes</taxon>
        <taxon>Streptosporangiales</taxon>
        <taxon>Streptosporangiaceae</taxon>
        <taxon>Streptosporangium</taxon>
    </lineage>
</organism>
<comment type="caution">
    <text evidence="1">The sequence shown here is derived from an EMBL/GenBank/DDBJ whole genome shotgun (WGS) entry which is preliminary data.</text>
</comment>
<evidence type="ECO:0008006" key="3">
    <source>
        <dbReference type="Google" id="ProtNLM"/>
    </source>
</evidence>
<accession>A0ABP6KFQ5</accession>
<dbReference type="RefSeq" id="WP_344892069.1">
    <property type="nucleotide sequence ID" value="NZ_BAAAWD010000006.1"/>
</dbReference>
<reference evidence="2" key="1">
    <citation type="journal article" date="2019" name="Int. J. Syst. Evol. Microbiol.">
        <title>The Global Catalogue of Microorganisms (GCM) 10K type strain sequencing project: providing services to taxonomists for standard genome sequencing and annotation.</title>
        <authorList>
            <consortium name="The Broad Institute Genomics Platform"/>
            <consortium name="The Broad Institute Genome Sequencing Center for Infectious Disease"/>
            <person name="Wu L."/>
            <person name="Ma J."/>
        </authorList>
    </citation>
    <scope>NUCLEOTIDE SEQUENCE [LARGE SCALE GENOMIC DNA]</scope>
    <source>
        <strain evidence="2">JCM 3106</strain>
    </source>
</reference>
<name>A0ABP6KFQ5_9ACTN</name>
<sequence>MRRFDAAGAGLVPGQTVRARVTTHQPWGISVMIPGHEDIGASVDATVIDSPSGNPRALPEEYPAVGAEVEAVVQQLRRYTSPAWARLSLRSQDLECLQWRCDFCGTLVVLSPGGDGVTMDVHSADGPGSTAVVAHRECLAIRLHAQSLEPARIRSVGRRP</sequence>
<evidence type="ECO:0000313" key="1">
    <source>
        <dbReference type="EMBL" id="GAA3000525.1"/>
    </source>
</evidence>
<keyword evidence="2" id="KW-1185">Reference proteome</keyword>
<gene>
    <name evidence="1" type="ORF">GCM10017559_21830</name>
</gene>
<dbReference type="Proteomes" id="UP001499930">
    <property type="component" value="Unassembled WGS sequence"/>
</dbReference>
<dbReference type="EMBL" id="BAAAWD010000006">
    <property type="protein sequence ID" value="GAA3000525.1"/>
    <property type="molecule type" value="Genomic_DNA"/>
</dbReference>
<evidence type="ECO:0000313" key="2">
    <source>
        <dbReference type="Proteomes" id="UP001499930"/>
    </source>
</evidence>
<protein>
    <recommendedName>
        <fullName evidence="3">S1 motif domain-containing protein</fullName>
    </recommendedName>
</protein>